<reference evidence="2 3" key="1">
    <citation type="submission" date="2019-03" db="EMBL/GenBank/DDBJ databases">
        <title>Ramlibacter henchirensis DSM 14656, whole genome shotgun sequence.</title>
        <authorList>
            <person name="Zhang X."/>
            <person name="Feng G."/>
            <person name="Zhu H."/>
        </authorList>
    </citation>
    <scope>NUCLEOTIDE SEQUENCE [LARGE SCALE GENOMIC DNA]</scope>
    <source>
        <strain evidence="2 3">DSM 14656</strain>
    </source>
</reference>
<dbReference type="InterPro" id="IPR008984">
    <property type="entry name" value="SMAD_FHA_dom_sf"/>
</dbReference>
<keyword evidence="3" id="KW-1185">Reference proteome</keyword>
<gene>
    <name evidence="2" type="ORF">EZ313_01050</name>
</gene>
<proteinExistence type="predicted"/>
<dbReference type="OrthoDB" id="151099at2"/>
<dbReference type="Gene3D" id="2.60.200.20">
    <property type="match status" value="1"/>
</dbReference>
<dbReference type="SUPFAM" id="SSF49879">
    <property type="entry name" value="SMAD/FHA domain"/>
    <property type="match status" value="2"/>
</dbReference>
<dbReference type="InterPro" id="IPR000253">
    <property type="entry name" value="FHA_dom"/>
</dbReference>
<protein>
    <submittedName>
        <fullName evidence="2">FHA domain-containing protein</fullName>
    </submittedName>
</protein>
<dbReference type="EMBL" id="SMLM01000001">
    <property type="protein sequence ID" value="TFZ05292.1"/>
    <property type="molecule type" value="Genomic_DNA"/>
</dbReference>
<dbReference type="Proteomes" id="UP000298180">
    <property type="component" value="Unassembled WGS sequence"/>
</dbReference>
<name>A0A4Z0C2X0_9BURK</name>
<dbReference type="AlphaFoldDB" id="A0A4Z0C2X0"/>
<dbReference type="CDD" id="cd00060">
    <property type="entry name" value="FHA"/>
    <property type="match status" value="1"/>
</dbReference>
<dbReference type="PANTHER" id="PTHR23308">
    <property type="entry name" value="NUCLEAR INHIBITOR OF PROTEIN PHOSPHATASE-1"/>
    <property type="match status" value="1"/>
</dbReference>
<feature type="domain" description="FHA" evidence="1">
    <location>
        <begin position="23"/>
        <end position="73"/>
    </location>
</feature>
<evidence type="ECO:0000313" key="2">
    <source>
        <dbReference type="EMBL" id="TFZ05292.1"/>
    </source>
</evidence>
<accession>A0A4Z0C2X0</accession>
<evidence type="ECO:0000313" key="3">
    <source>
        <dbReference type="Proteomes" id="UP000298180"/>
    </source>
</evidence>
<evidence type="ECO:0000259" key="1">
    <source>
        <dbReference type="PROSITE" id="PS50006"/>
    </source>
</evidence>
<sequence length="205" mass="22203">MPQLIITVEGVEVRQVYLSRDRTTLGRAPENDIVLQNPAISSQHCAFDLKRLSDVFVEDLGSTNGTFVNNKRVKRQRLRDEDVVAISSFRIRFLTASADSGFRATAAMAFSPSQPAAAAHASFRVLTGSSAGLEVPVNKAVSTFGKPGVAVIVVAHRPSGYYAAHLDGEEVPQLNGRPLRQDPVLLAHHDVLELAGTQMQFVLAN</sequence>
<dbReference type="PROSITE" id="PS50006">
    <property type="entry name" value="FHA_DOMAIN"/>
    <property type="match status" value="1"/>
</dbReference>
<organism evidence="2 3">
    <name type="scientific">Ramlibacter henchirensis</name>
    <dbReference type="NCBI Taxonomy" id="204072"/>
    <lineage>
        <taxon>Bacteria</taxon>
        <taxon>Pseudomonadati</taxon>
        <taxon>Pseudomonadota</taxon>
        <taxon>Betaproteobacteria</taxon>
        <taxon>Burkholderiales</taxon>
        <taxon>Comamonadaceae</taxon>
        <taxon>Ramlibacter</taxon>
    </lineage>
</organism>
<dbReference type="RefSeq" id="WP_135261373.1">
    <property type="nucleotide sequence ID" value="NZ_SMLM01000001.1"/>
</dbReference>
<dbReference type="InterPro" id="IPR050923">
    <property type="entry name" value="Cell_Proc_Reg/RNA_Proc"/>
</dbReference>
<dbReference type="SMART" id="SM00240">
    <property type="entry name" value="FHA"/>
    <property type="match status" value="1"/>
</dbReference>
<comment type="caution">
    <text evidence="2">The sequence shown here is derived from an EMBL/GenBank/DDBJ whole genome shotgun (WGS) entry which is preliminary data.</text>
</comment>
<dbReference type="Pfam" id="PF00498">
    <property type="entry name" value="FHA"/>
    <property type="match status" value="1"/>
</dbReference>